<evidence type="ECO:0000313" key="7">
    <source>
        <dbReference type="EMBL" id="PHT49055.1"/>
    </source>
</evidence>
<dbReference type="GO" id="GO:0016020">
    <property type="term" value="C:membrane"/>
    <property type="evidence" value="ECO:0007669"/>
    <property type="project" value="UniProtKB-SubCell"/>
</dbReference>
<comment type="caution">
    <text evidence="7">The sequence shown here is derived from an EMBL/GenBank/DDBJ whole genome shotgun (WGS) entry which is preliminary data.</text>
</comment>
<gene>
    <name evidence="7" type="ORF">CQW23_13263</name>
</gene>
<feature type="domain" description="HMA" evidence="6">
    <location>
        <begin position="18"/>
        <end position="81"/>
    </location>
</feature>
<evidence type="ECO:0000256" key="4">
    <source>
        <dbReference type="ARBA" id="ARBA00023289"/>
    </source>
</evidence>
<dbReference type="InterPro" id="IPR006121">
    <property type="entry name" value="HMA_dom"/>
</dbReference>
<dbReference type="PANTHER" id="PTHR45868">
    <property type="entry name" value="HEAVY METAL-ASSOCIATED ISOPRENYLATED PLANT PROTEIN 33-RELATED"/>
    <property type="match status" value="1"/>
</dbReference>
<evidence type="ECO:0000256" key="1">
    <source>
        <dbReference type="ARBA" id="ARBA00004170"/>
    </source>
</evidence>
<name>A0A2G2WUY7_CAPBA</name>
<evidence type="ECO:0000313" key="8">
    <source>
        <dbReference type="Proteomes" id="UP000224567"/>
    </source>
</evidence>
<accession>A0A2G2WUY7</accession>
<dbReference type="GO" id="GO:0046872">
    <property type="term" value="F:metal ion binding"/>
    <property type="evidence" value="ECO:0007669"/>
    <property type="project" value="UniProtKB-KW"/>
</dbReference>
<reference evidence="8" key="2">
    <citation type="journal article" date="2017" name="J. Anim. Genet.">
        <title>Multiple reference genome sequences of hot pepper reveal the massive evolution of plant disease resistance genes by retroduplication.</title>
        <authorList>
            <person name="Kim S."/>
            <person name="Park J."/>
            <person name="Yeom S.-I."/>
            <person name="Kim Y.-M."/>
            <person name="Seo E."/>
            <person name="Kim K.-T."/>
            <person name="Kim M.-S."/>
            <person name="Lee J.M."/>
            <person name="Cheong K."/>
            <person name="Shin H.-S."/>
            <person name="Kim S.-B."/>
            <person name="Han K."/>
            <person name="Lee J."/>
            <person name="Park M."/>
            <person name="Lee H.-A."/>
            <person name="Lee H.-Y."/>
            <person name="Lee Y."/>
            <person name="Oh S."/>
            <person name="Lee J.H."/>
            <person name="Choi E."/>
            <person name="Choi E."/>
            <person name="Lee S.E."/>
            <person name="Jeon J."/>
            <person name="Kim H."/>
            <person name="Choi G."/>
            <person name="Song H."/>
            <person name="Lee J."/>
            <person name="Lee S.-C."/>
            <person name="Kwon J.-K."/>
            <person name="Lee H.-Y."/>
            <person name="Koo N."/>
            <person name="Hong Y."/>
            <person name="Kim R.W."/>
            <person name="Kang W.-H."/>
            <person name="Huh J.H."/>
            <person name="Kang B.-C."/>
            <person name="Yang T.-J."/>
            <person name="Lee Y.-H."/>
            <person name="Bennetzen J.L."/>
            <person name="Choi D."/>
        </authorList>
    </citation>
    <scope>NUCLEOTIDE SEQUENCE [LARGE SCALE GENOMIC DNA]</scope>
    <source>
        <strain evidence="8">cv. PBC81</strain>
    </source>
</reference>
<organism evidence="7 8">
    <name type="scientific">Capsicum baccatum</name>
    <name type="common">Peruvian pepper</name>
    <dbReference type="NCBI Taxonomy" id="33114"/>
    <lineage>
        <taxon>Eukaryota</taxon>
        <taxon>Viridiplantae</taxon>
        <taxon>Streptophyta</taxon>
        <taxon>Embryophyta</taxon>
        <taxon>Tracheophyta</taxon>
        <taxon>Spermatophyta</taxon>
        <taxon>Magnoliopsida</taxon>
        <taxon>eudicotyledons</taxon>
        <taxon>Gunneridae</taxon>
        <taxon>Pentapetalae</taxon>
        <taxon>asterids</taxon>
        <taxon>lamiids</taxon>
        <taxon>Solanales</taxon>
        <taxon>Solanaceae</taxon>
        <taxon>Solanoideae</taxon>
        <taxon>Capsiceae</taxon>
        <taxon>Capsicum</taxon>
    </lineage>
</organism>
<dbReference type="EMBL" id="MLFT02000005">
    <property type="protein sequence ID" value="PHT49055.1"/>
    <property type="molecule type" value="Genomic_DNA"/>
</dbReference>
<keyword evidence="4" id="KW-0449">Lipoprotein</keyword>
<proteinExistence type="inferred from homology"/>
<dbReference type="Gene3D" id="3.30.70.100">
    <property type="match status" value="1"/>
</dbReference>
<evidence type="ECO:0000256" key="2">
    <source>
        <dbReference type="ARBA" id="ARBA00022481"/>
    </source>
</evidence>
<dbReference type="InterPro" id="IPR036163">
    <property type="entry name" value="HMA_dom_sf"/>
</dbReference>
<dbReference type="SUPFAM" id="SSF55008">
    <property type="entry name" value="HMA, heavy metal-associated domain"/>
    <property type="match status" value="1"/>
</dbReference>
<keyword evidence="4" id="KW-0636">Prenylation</keyword>
<dbReference type="AlphaFoldDB" id="A0A2G2WUY7"/>
<keyword evidence="8" id="KW-1185">Reference proteome</keyword>
<protein>
    <recommendedName>
        <fullName evidence="6">HMA domain-containing protein</fullName>
    </recommendedName>
</protein>
<reference evidence="7 8" key="1">
    <citation type="journal article" date="2017" name="Genome Biol.">
        <title>New reference genome sequences of hot pepper reveal the massive evolution of plant disease-resistance genes by retroduplication.</title>
        <authorList>
            <person name="Kim S."/>
            <person name="Park J."/>
            <person name="Yeom S.I."/>
            <person name="Kim Y.M."/>
            <person name="Seo E."/>
            <person name="Kim K.T."/>
            <person name="Kim M.S."/>
            <person name="Lee J.M."/>
            <person name="Cheong K."/>
            <person name="Shin H.S."/>
            <person name="Kim S.B."/>
            <person name="Han K."/>
            <person name="Lee J."/>
            <person name="Park M."/>
            <person name="Lee H.A."/>
            <person name="Lee H.Y."/>
            <person name="Lee Y."/>
            <person name="Oh S."/>
            <person name="Lee J.H."/>
            <person name="Choi E."/>
            <person name="Choi E."/>
            <person name="Lee S.E."/>
            <person name="Jeon J."/>
            <person name="Kim H."/>
            <person name="Choi G."/>
            <person name="Song H."/>
            <person name="Lee J."/>
            <person name="Lee S.C."/>
            <person name="Kwon J.K."/>
            <person name="Lee H.Y."/>
            <person name="Koo N."/>
            <person name="Hong Y."/>
            <person name="Kim R.W."/>
            <person name="Kang W.H."/>
            <person name="Huh J.H."/>
            <person name="Kang B.C."/>
            <person name="Yang T.J."/>
            <person name="Lee Y.H."/>
            <person name="Bennetzen J.L."/>
            <person name="Choi D."/>
        </authorList>
    </citation>
    <scope>NUCLEOTIDE SEQUENCE [LARGE SCALE GENOMIC DNA]</scope>
    <source>
        <strain evidence="8">cv. PBC81</strain>
    </source>
</reference>
<dbReference type="STRING" id="33114.A0A2G2WUY7"/>
<comment type="similarity">
    <text evidence="5">Belongs to the HIPP family.</text>
</comment>
<keyword evidence="3" id="KW-0479">Metal-binding</keyword>
<feature type="non-terminal residue" evidence="7">
    <location>
        <position position="1"/>
    </location>
</feature>
<evidence type="ECO:0000256" key="3">
    <source>
        <dbReference type="ARBA" id="ARBA00022723"/>
    </source>
</evidence>
<dbReference type="GO" id="GO:0009626">
    <property type="term" value="P:plant-type hypersensitive response"/>
    <property type="evidence" value="ECO:0007669"/>
    <property type="project" value="UniProtKB-KW"/>
</dbReference>
<keyword evidence="2" id="KW-0488">Methylation</keyword>
<dbReference type="PROSITE" id="PS50846">
    <property type="entry name" value="HMA_2"/>
    <property type="match status" value="1"/>
</dbReference>
<dbReference type="Pfam" id="PF00403">
    <property type="entry name" value="HMA"/>
    <property type="match status" value="1"/>
</dbReference>
<dbReference type="CDD" id="cd00371">
    <property type="entry name" value="HMA"/>
    <property type="match status" value="1"/>
</dbReference>
<evidence type="ECO:0000259" key="6">
    <source>
        <dbReference type="PROSITE" id="PS50846"/>
    </source>
</evidence>
<comment type="subcellular location">
    <subcellularLocation>
        <location evidence="1">Membrane</location>
        <topology evidence="1">Peripheral membrane protein</topology>
    </subcellularLocation>
</comment>
<dbReference type="OrthoDB" id="1297293at2759"/>
<sequence>GLFRNTKTKRTKTMARCFSTFALKLKVHCKYCARELEKELLSIKGVRSVTIDQELGKVVISGKIDPAKLLRKFRKDGRDAEFWGEQEEPHKDTNALSEVTDPLNDPDIKAQLEKCSDNSSVKSVEVTKSVKVTYEGDSRNGPSEKIVEINNTTKNVEKPHDHYDHSHCGGGGELCGASSSCCGGHSAISHNLNHGCCQCGNTTSLGPCCAHGRNSCYYHSQYGNNTSCGLCCAHRRNSCYNHYSQYGNTGYGSYYANSISPSAPPLPNDYYRAPPPSAVPDDYYQAPPSPQSSRYYYQAPPSLGIPHPYYSFLNEKVNGCIII</sequence>
<dbReference type="Proteomes" id="UP000224567">
    <property type="component" value="Unassembled WGS sequence"/>
</dbReference>
<evidence type="ECO:0000256" key="5">
    <source>
        <dbReference type="ARBA" id="ARBA00024045"/>
    </source>
</evidence>
<dbReference type="PANTHER" id="PTHR45868:SF80">
    <property type="entry name" value="F15K9.8-RELATED"/>
    <property type="match status" value="1"/>
</dbReference>